<dbReference type="AlphaFoldDB" id="A0A915HXW6"/>
<dbReference type="GO" id="GO:0006408">
    <property type="term" value="P:snRNA export from nucleus"/>
    <property type="evidence" value="ECO:0007669"/>
    <property type="project" value="InterPro"/>
</dbReference>
<dbReference type="Gene3D" id="1.10.10.1440">
    <property type="entry name" value="PHAX RNA-binding domain"/>
    <property type="match status" value="1"/>
</dbReference>
<sequence length="490" mass="54971">MFRSSAKAIFQSDESSLDDTDEDFSEKLAERPKKRRKALTGSTLNLQRCLSDESGGNGAATVSKRSPPTPLPTAQQSPRMGNKSASRKVNTVWSDLATEEQLISGLDGSLQVKKQRRGLGVESYAYNPANILQHSPEKDAEGRSSGTSADQEVEVAAEKSSQDSGDSAKETDADKPKKDAEGGDDQKMDENRPKSTRNFRKRRVMSRYKQKFPMNFRIKITEEDKQFDPSKEQDGEKLRHFVNKLSEALHEHKRDLLEKCVKQAGVEKCALLLQKTCGIEKYGGWLTIDEKRRRTPGGVFLSLFEHSDVLRAAYSLEILISYEMRWFLFEVLFVINAAIRKHFLARKYYHQWALLKQDDELTDDKVKAIFGQNREEKAGASAERKILTAKRTAIEGTDTSGFGAKKKSDSSFEKSLQALKKLTEERKSGGSGTQIEQEGECSSETKSNWKTRAELHLEECSTSGAFLENEAKFEDSAMEQPTSSSSSEDN</sequence>
<name>A0A915HXW6_ROMCU</name>
<evidence type="ECO:0000259" key="12">
    <source>
        <dbReference type="Pfam" id="PF10258"/>
    </source>
</evidence>
<feature type="compositionally biased region" description="Polar residues" evidence="11">
    <location>
        <begin position="433"/>
        <end position="447"/>
    </location>
</feature>
<keyword evidence="6" id="KW-0963">Cytoplasm</keyword>
<evidence type="ECO:0000256" key="5">
    <source>
        <dbReference type="ARBA" id="ARBA00022448"/>
    </source>
</evidence>
<proteinExistence type="inferred from homology"/>
<evidence type="ECO:0000256" key="11">
    <source>
        <dbReference type="SAM" id="MobiDB-lite"/>
    </source>
</evidence>
<feature type="region of interest" description="Disordered" evidence="11">
    <location>
        <begin position="123"/>
        <end position="204"/>
    </location>
</feature>
<evidence type="ECO:0000313" key="13">
    <source>
        <dbReference type="Proteomes" id="UP000887565"/>
    </source>
</evidence>
<reference evidence="14" key="1">
    <citation type="submission" date="2022-11" db="UniProtKB">
        <authorList>
            <consortium name="WormBaseParasite"/>
        </authorList>
    </citation>
    <scope>IDENTIFICATION</scope>
</reference>
<dbReference type="PANTHER" id="PTHR13135">
    <property type="entry name" value="CYTOSOLIC RESINIFERATOXIN BINDING PROTEIN RBP-26"/>
    <property type="match status" value="1"/>
</dbReference>
<feature type="region of interest" description="Disordered" evidence="11">
    <location>
        <begin position="1"/>
        <end position="89"/>
    </location>
</feature>
<accession>A0A915HXW6</accession>
<feature type="compositionally biased region" description="Acidic residues" evidence="11">
    <location>
        <begin position="15"/>
        <end position="24"/>
    </location>
</feature>
<keyword evidence="7" id="KW-0694">RNA-binding</keyword>
<comment type="similarity">
    <text evidence="3">Belongs to the PHAX family.</text>
</comment>
<keyword evidence="8" id="KW-0653">Protein transport</keyword>
<evidence type="ECO:0000256" key="6">
    <source>
        <dbReference type="ARBA" id="ARBA00022490"/>
    </source>
</evidence>
<dbReference type="Proteomes" id="UP000887565">
    <property type="component" value="Unplaced"/>
</dbReference>
<dbReference type="GO" id="GO:0005737">
    <property type="term" value="C:cytoplasm"/>
    <property type="evidence" value="ECO:0007669"/>
    <property type="project" value="UniProtKB-SubCell"/>
</dbReference>
<keyword evidence="13" id="KW-1185">Reference proteome</keyword>
<feature type="compositionally biased region" description="Basic residues" evidence="11">
    <location>
        <begin position="194"/>
        <end position="204"/>
    </location>
</feature>
<evidence type="ECO:0000256" key="10">
    <source>
        <dbReference type="ARBA" id="ARBA00030834"/>
    </source>
</evidence>
<dbReference type="WBParaSite" id="nRc.2.0.1.t06407-RA">
    <property type="protein sequence ID" value="nRc.2.0.1.t06407-RA"/>
    <property type="gene ID" value="nRc.2.0.1.g06407"/>
</dbReference>
<feature type="compositionally biased region" description="Polar residues" evidence="11">
    <location>
        <begin position="72"/>
        <end position="89"/>
    </location>
</feature>
<evidence type="ECO:0000313" key="14">
    <source>
        <dbReference type="WBParaSite" id="nRc.2.0.1.t06407-RA"/>
    </source>
</evidence>
<dbReference type="InterPro" id="IPR038092">
    <property type="entry name" value="PHAX_RNA-binding_sf"/>
</dbReference>
<dbReference type="InterPro" id="IPR019385">
    <property type="entry name" value="PHAX_RNA-binding_domain"/>
</dbReference>
<comment type="subcellular location">
    <subcellularLocation>
        <location evidence="2">Cytoplasm</location>
    </subcellularLocation>
    <subcellularLocation>
        <location evidence="1">Nucleus</location>
    </subcellularLocation>
</comment>
<feature type="region of interest" description="Disordered" evidence="11">
    <location>
        <begin position="467"/>
        <end position="490"/>
    </location>
</feature>
<evidence type="ECO:0000256" key="2">
    <source>
        <dbReference type="ARBA" id="ARBA00004496"/>
    </source>
</evidence>
<keyword evidence="9" id="KW-0539">Nucleus</keyword>
<protein>
    <recommendedName>
        <fullName evidence="4">Phosphorylated adapter RNA export protein</fullName>
    </recommendedName>
    <alternativeName>
        <fullName evidence="10">RNA U small nuclear RNA export adapter protein</fullName>
    </alternativeName>
</protein>
<evidence type="ECO:0000256" key="7">
    <source>
        <dbReference type="ARBA" id="ARBA00022884"/>
    </source>
</evidence>
<feature type="compositionally biased region" description="Basic and acidic residues" evidence="11">
    <location>
        <begin position="156"/>
        <end position="193"/>
    </location>
</feature>
<evidence type="ECO:0000256" key="1">
    <source>
        <dbReference type="ARBA" id="ARBA00004123"/>
    </source>
</evidence>
<dbReference type="PANTHER" id="PTHR13135:SF0">
    <property type="entry name" value="PHOSPHORYLATED ADAPTER RNA EXPORT PROTEIN"/>
    <property type="match status" value="1"/>
</dbReference>
<evidence type="ECO:0000256" key="9">
    <source>
        <dbReference type="ARBA" id="ARBA00023242"/>
    </source>
</evidence>
<evidence type="ECO:0000256" key="8">
    <source>
        <dbReference type="ARBA" id="ARBA00022927"/>
    </source>
</evidence>
<keyword evidence="5" id="KW-0813">Transport</keyword>
<dbReference type="Pfam" id="PF10258">
    <property type="entry name" value="PHAX_RNA-bd"/>
    <property type="match status" value="1"/>
</dbReference>
<dbReference type="GO" id="GO:0003723">
    <property type="term" value="F:RNA binding"/>
    <property type="evidence" value="ECO:0007669"/>
    <property type="project" value="UniProtKB-KW"/>
</dbReference>
<feature type="compositionally biased region" description="Polar residues" evidence="11">
    <location>
        <begin position="479"/>
        <end position="490"/>
    </location>
</feature>
<evidence type="ECO:0000256" key="4">
    <source>
        <dbReference type="ARBA" id="ARBA00016856"/>
    </source>
</evidence>
<feature type="region of interest" description="Disordered" evidence="11">
    <location>
        <begin position="423"/>
        <end position="447"/>
    </location>
</feature>
<dbReference type="GO" id="GO:0005634">
    <property type="term" value="C:nucleus"/>
    <property type="evidence" value="ECO:0007669"/>
    <property type="project" value="UniProtKB-SubCell"/>
</dbReference>
<dbReference type="GO" id="GO:0015031">
    <property type="term" value="P:protein transport"/>
    <property type="evidence" value="ECO:0007669"/>
    <property type="project" value="UniProtKB-KW"/>
</dbReference>
<evidence type="ECO:0000256" key="3">
    <source>
        <dbReference type="ARBA" id="ARBA00006094"/>
    </source>
</evidence>
<organism evidence="13 14">
    <name type="scientific">Romanomermis culicivorax</name>
    <name type="common">Nematode worm</name>
    <dbReference type="NCBI Taxonomy" id="13658"/>
    <lineage>
        <taxon>Eukaryota</taxon>
        <taxon>Metazoa</taxon>
        <taxon>Ecdysozoa</taxon>
        <taxon>Nematoda</taxon>
        <taxon>Enoplea</taxon>
        <taxon>Dorylaimia</taxon>
        <taxon>Mermithida</taxon>
        <taxon>Mermithoidea</taxon>
        <taxon>Mermithidae</taxon>
        <taxon>Romanomermis</taxon>
    </lineage>
</organism>
<feature type="domain" description="Phosphorylated adapter RNA export protein RNA-binding" evidence="12">
    <location>
        <begin position="242"/>
        <end position="308"/>
    </location>
</feature>
<dbReference type="InterPro" id="IPR039047">
    <property type="entry name" value="PHAX"/>
</dbReference>